<evidence type="ECO:0000313" key="3">
    <source>
        <dbReference type="Proteomes" id="UP001527882"/>
    </source>
</evidence>
<organism evidence="2 3">
    <name type="scientific">Paenibacillus gyeongsangnamensis</name>
    <dbReference type="NCBI Taxonomy" id="3388067"/>
    <lineage>
        <taxon>Bacteria</taxon>
        <taxon>Bacillati</taxon>
        <taxon>Bacillota</taxon>
        <taxon>Bacilli</taxon>
        <taxon>Bacillales</taxon>
        <taxon>Paenibacillaceae</taxon>
        <taxon>Paenibacillus</taxon>
    </lineage>
</organism>
<name>A0ABT4Q8U1_9BACL</name>
<reference evidence="2 3" key="1">
    <citation type="submission" date="2022-12" db="EMBL/GenBank/DDBJ databases">
        <title>Draft genome sequence of Paenibacillus sp. dW9.</title>
        <authorList>
            <person name="Choi E.-W."/>
            <person name="Kim D.-U."/>
        </authorList>
    </citation>
    <scope>NUCLEOTIDE SEQUENCE [LARGE SCALE GENOMIC DNA]</scope>
    <source>
        <strain evidence="3">dW9</strain>
    </source>
</reference>
<accession>A0ABT4Q8U1</accession>
<evidence type="ECO:0000313" key="2">
    <source>
        <dbReference type="EMBL" id="MCZ8513239.1"/>
    </source>
</evidence>
<proteinExistence type="predicted"/>
<dbReference type="EMBL" id="JAQAGZ010000007">
    <property type="protein sequence ID" value="MCZ8513239.1"/>
    <property type="molecule type" value="Genomic_DNA"/>
</dbReference>
<comment type="caution">
    <text evidence="2">The sequence shown here is derived from an EMBL/GenBank/DDBJ whole genome shotgun (WGS) entry which is preliminary data.</text>
</comment>
<keyword evidence="3" id="KW-1185">Reference proteome</keyword>
<protein>
    <recommendedName>
        <fullName evidence="1">DUF6916 domain-containing protein</fullName>
    </recommendedName>
</protein>
<dbReference type="Proteomes" id="UP001527882">
    <property type="component" value="Unassembled WGS sequence"/>
</dbReference>
<dbReference type="RefSeq" id="WP_269881728.1">
    <property type="nucleotide sequence ID" value="NZ_JAQAGZ010000007.1"/>
</dbReference>
<feature type="domain" description="DUF6916" evidence="1">
    <location>
        <begin position="5"/>
        <end position="92"/>
    </location>
</feature>
<sequence length="96" mass="10936">MNSYSLAAFKEAVGTPFKVQAGEREATLQLDEIEERVIRPDFEQFSLLLSGPLGTFLPQQTYRIRNDRLGEMELFMVPVGQTAEGYRYEAAFSLVR</sequence>
<dbReference type="InterPro" id="IPR054209">
    <property type="entry name" value="DUF6916"/>
</dbReference>
<evidence type="ECO:0000259" key="1">
    <source>
        <dbReference type="Pfam" id="PF21880"/>
    </source>
</evidence>
<dbReference type="Pfam" id="PF21880">
    <property type="entry name" value="DUF6916"/>
    <property type="match status" value="1"/>
</dbReference>
<gene>
    <name evidence="2" type="ORF">O9H85_12555</name>
</gene>